<keyword evidence="3" id="KW-1185">Reference proteome</keyword>
<keyword evidence="1" id="KW-0472">Membrane</keyword>
<protein>
    <submittedName>
        <fullName evidence="2">Uncharacterized protein</fullName>
    </submittedName>
</protein>
<dbReference type="AlphaFoldDB" id="A0AA35ZL53"/>
<evidence type="ECO:0000256" key="1">
    <source>
        <dbReference type="SAM" id="Phobius"/>
    </source>
</evidence>
<dbReference type="Proteomes" id="UP001177003">
    <property type="component" value="Chromosome 7"/>
</dbReference>
<organism evidence="2 3">
    <name type="scientific">Lactuca saligna</name>
    <name type="common">Willowleaf lettuce</name>
    <dbReference type="NCBI Taxonomy" id="75948"/>
    <lineage>
        <taxon>Eukaryota</taxon>
        <taxon>Viridiplantae</taxon>
        <taxon>Streptophyta</taxon>
        <taxon>Embryophyta</taxon>
        <taxon>Tracheophyta</taxon>
        <taxon>Spermatophyta</taxon>
        <taxon>Magnoliopsida</taxon>
        <taxon>eudicotyledons</taxon>
        <taxon>Gunneridae</taxon>
        <taxon>Pentapetalae</taxon>
        <taxon>asterids</taxon>
        <taxon>campanulids</taxon>
        <taxon>Asterales</taxon>
        <taxon>Asteraceae</taxon>
        <taxon>Cichorioideae</taxon>
        <taxon>Cichorieae</taxon>
        <taxon>Lactucinae</taxon>
        <taxon>Lactuca</taxon>
    </lineage>
</organism>
<dbReference type="EMBL" id="OX465083">
    <property type="protein sequence ID" value="CAI9294228.1"/>
    <property type="molecule type" value="Genomic_DNA"/>
</dbReference>
<accession>A0AA35ZL53</accession>
<keyword evidence="1" id="KW-1133">Transmembrane helix</keyword>
<feature type="transmembrane region" description="Helical" evidence="1">
    <location>
        <begin position="96"/>
        <end position="120"/>
    </location>
</feature>
<proteinExistence type="predicted"/>
<sequence>MDGLLDKTITLCYHFRPNTTRQTSDTINSNNSISSRDGLYLNDLHTIFCDCGDKIAEQKGEVEHMEEEMGRDYLHSRVDVLNMQQRFEKVEKQIKAIALLVVDLVVMMLLLMIFIIHLIVNK</sequence>
<keyword evidence="1" id="KW-0812">Transmembrane</keyword>
<evidence type="ECO:0000313" key="2">
    <source>
        <dbReference type="EMBL" id="CAI9294228.1"/>
    </source>
</evidence>
<evidence type="ECO:0000313" key="3">
    <source>
        <dbReference type="Proteomes" id="UP001177003"/>
    </source>
</evidence>
<name>A0AA35ZL53_LACSI</name>
<gene>
    <name evidence="2" type="ORF">LSALG_LOCUS33215</name>
</gene>
<reference evidence="2" key="1">
    <citation type="submission" date="2023-04" db="EMBL/GenBank/DDBJ databases">
        <authorList>
            <person name="Vijverberg K."/>
            <person name="Xiong W."/>
            <person name="Schranz E."/>
        </authorList>
    </citation>
    <scope>NUCLEOTIDE SEQUENCE</scope>
</reference>